<dbReference type="GO" id="GO:0003735">
    <property type="term" value="F:structural constituent of ribosome"/>
    <property type="evidence" value="ECO:0007669"/>
    <property type="project" value="InterPro"/>
</dbReference>
<protein>
    <recommendedName>
        <fullName evidence="6 7">Large ribosomal subunit protein uL18</fullName>
    </recommendedName>
</protein>
<dbReference type="FunFam" id="3.30.420.100:FF:000001">
    <property type="entry name" value="50S ribosomal protein L18"/>
    <property type="match status" value="1"/>
</dbReference>
<dbReference type="EMBL" id="BMXF01000001">
    <property type="protein sequence ID" value="GHB53526.1"/>
    <property type="molecule type" value="Genomic_DNA"/>
</dbReference>
<comment type="subunit">
    <text evidence="7">Part of the 50S ribosomal subunit; part of the 5S rRNA/L5/L18/L25 subcomplex. Contacts the 5S and 23S rRNAs.</text>
</comment>
<dbReference type="GO" id="GO:0008097">
    <property type="term" value="F:5S rRNA binding"/>
    <property type="evidence" value="ECO:0007669"/>
    <property type="project" value="TreeGrafter"/>
</dbReference>
<dbReference type="GO" id="GO:0022625">
    <property type="term" value="C:cytosolic large ribosomal subunit"/>
    <property type="evidence" value="ECO:0007669"/>
    <property type="project" value="TreeGrafter"/>
</dbReference>
<dbReference type="CDD" id="cd00432">
    <property type="entry name" value="Ribosomal_L18_L5e"/>
    <property type="match status" value="1"/>
</dbReference>
<dbReference type="InterPro" id="IPR057268">
    <property type="entry name" value="Ribosomal_L18"/>
</dbReference>
<name>A0A8J3D4P5_9BACT</name>
<gene>
    <name evidence="7 8" type="primary">rplR</name>
    <name evidence="8" type="ORF">GCM10007390_02890</name>
</gene>
<sequence>MATVKTLRRQRLKRGIRKKVNGTAERPRLSIYRSNTSIYVQLVDDDKSVTLASSSSKEVSDRTKNTNVEIAGLVGKKIAEKAKAVGIEKIVFDRSGYLYHGKVKAIADAAREAGLKF</sequence>
<dbReference type="SUPFAM" id="SSF53137">
    <property type="entry name" value="Translational machinery components"/>
    <property type="match status" value="1"/>
</dbReference>
<evidence type="ECO:0000256" key="3">
    <source>
        <dbReference type="ARBA" id="ARBA00022884"/>
    </source>
</evidence>
<evidence type="ECO:0000256" key="2">
    <source>
        <dbReference type="ARBA" id="ARBA00022730"/>
    </source>
</evidence>
<keyword evidence="3 7" id="KW-0694">RNA-binding</keyword>
<dbReference type="PANTHER" id="PTHR12899">
    <property type="entry name" value="39S RIBOSOMAL PROTEIN L18, MITOCHONDRIAL"/>
    <property type="match status" value="1"/>
</dbReference>
<dbReference type="RefSeq" id="WP_189562579.1">
    <property type="nucleotide sequence ID" value="NZ_BMXF01000001.1"/>
</dbReference>
<accession>A0A8J3D4P5</accession>
<dbReference type="InterPro" id="IPR005484">
    <property type="entry name" value="Ribosomal_uL18_bac/plant/anim"/>
</dbReference>
<evidence type="ECO:0000313" key="8">
    <source>
        <dbReference type="EMBL" id="GHB53526.1"/>
    </source>
</evidence>
<evidence type="ECO:0000256" key="5">
    <source>
        <dbReference type="ARBA" id="ARBA00023274"/>
    </source>
</evidence>
<evidence type="ECO:0000256" key="7">
    <source>
        <dbReference type="HAMAP-Rule" id="MF_01337"/>
    </source>
</evidence>
<proteinExistence type="inferred from homology"/>
<comment type="similarity">
    <text evidence="1 7">Belongs to the universal ribosomal protein uL18 family.</text>
</comment>
<comment type="function">
    <text evidence="7">This is one of the proteins that bind and probably mediate the attachment of the 5S RNA into the large ribosomal subunit, where it forms part of the central protuberance.</text>
</comment>
<dbReference type="Gene3D" id="3.30.420.100">
    <property type="match status" value="1"/>
</dbReference>
<keyword evidence="9" id="KW-1185">Reference proteome</keyword>
<keyword evidence="5 7" id="KW-0687">Ribonucleoprotein</keyword>
<dbReference type="PANTHER" id="PTHR12899:SF3">
    <property type="entry name" value="LARGE RIBOSOMAL SUBUNIT PROTEIN UL18M"/>
    <property type="match status" value="1"/>
</dbReference>
<reference evidence="8 9" key="1">
    <citation type="journal article" date="2014" name="Int. J. Syst. Evol. Microbiol.">
        <title>Complete genome sequence of Corynebacterium casei LMG S-19264T (=DSM 44701T), isolated from a smear-ripened cheese.</title>
        <authorList>
            <consortium name="US DOE Joint Genome Institute (JGI-PGF)"/>
            <person name="Walter F."/>
            <person name="Albersmeier A."/>
            <person name="Kalinowski J."/>
            <person name="Ruckert C."/>
        </authorList>
    </citation>
    <scope>NUCLEOTIDE SEQUENCE [LARGE SCALE GENOMIC DNA]</scope>
    <source>
        <strain evidence="8 9">KCTC 12866</strain>
    </source>
</reference>
<dbReference type="Pfam" id="PF00861">
    <property type="entry name" value="Ribosomal_L18p"/>
    <property type="match status" value="1"/>
</dbReference>
<dbReference type="NCBIfam" id="TIGR00060">
    <property type="entry name" value="L18_bact"/>
    <property type="match status" value="1"/>
</dbReference>
<dbReference type="Proteomes" id="UP000598271">
    <property type="component" value="Unassembled WGS sequence"/>
</dbReference>
<comment type="caution">
    <text evidence="8">The sequence shown here is derived from an EMBL/GenBank/DDBJ whole genome shotgun (WGS) entry which is preliminary data.</text>
</comment>
<evidence type="ECO:0000256" key="6">
    <source>
        <dbReference type="ARBA" id="ARBA00035197"/>
    </source>
</evidence>
<evidence type="ECO:0000313" key="9">
    <source>
        <dbReference type="Proteomes" id="UP000598271"/>
    </source>
</evidence>
<keyword evidence="2 7" id="KW-0699">rRNA-binding</keyword>
<dbReference type="AlphaFoldDB" id="A0A8J3D4P5"/>
<dbReference type="HAMAP" id="MF_01337_B">
    <property type="entry name" value="Ribosomal_uL18_B"/>
    <property type="match status" value="1"/>
</dbReference>
<dbReference type="GO" id="GO:0006412">
    <property type="term" value="P:translation"/>
    <property type="evidence" value="ECO:0007669"/>
    <property type="project" value="UniProtKB-UniRule"/>
</dbReference>
<keyword evidence="4 7" id="KW-0689">Ribosomal protein</keyword>
<evidence type="ECO:0000256" key="4">
    <source>
        <dbReference type="ARBA" id="ARBA00022980"/>
    </source>
</evidence>
<dbReference type="InterPro" id="IPR004389">
    <property type="entry name" value="Ribosomal_uL18_bac-type"/>
</dbReference>
<organism evidence="8 9">
    <name type="scientific">Persicitalea jodogahamensis</name>
    <dbReference type="NCBI Taxonomy" id="402147"/>
    <lineage>
        <taxon>Bacteria</taxon>
        <taxon>Pseudomonadati</taxon>
        <taxon>Bacteroidota</taxon>
        <taxon>Cytophagia</taxon>
        <taxon>Cytophagales</taxon>
        <taxon>Spirosomataceae</taxon>
        <taxon>Persicitalea</taxon>
    </lineage>
</organism>
<evidence type="ECO:0000256" key="1">
    <source>
        <dbReference type="ARBA" id="ARBA00007116"/>
    </source>
</evidence>